<evidence type="ECO:0000256" key="1">
    <source>
        <dbReference type="ARBA" id="ARBA00011738"/>
    </source>
</evidence>
<keyword evidence="4 7" id="KW-0808">Transferase</keyword>
<comment type="catalytic activity">
    <reaction evidence="7">
        <text>L-homoserine + acetyl-CoA = O-acetyl-L-homoserine + CoA</text>
        <dbReference type="Rhea" id="RHEA:13701"/>
        <dbReference type="ChEBI" id="CHEBI:57287"/>
        <dbReference type="ChEBI" id="CHEBI:57288"/>
        <dbReference type="ChEBI" id="CHEBI:57476"/>
        <dbReference type="ChEBI" id="CHEBI:57716"/>
        <dbReference type="EC" id="2.3.1.31"/>
    </reaction>
</comment>
<dbReference type="STRING" id="1307761.L21SP2_1252"/>
<gene>
    <name evidence="7" type="primary">metXA</name>
    <name evidence="10" type="ORF">L21SP2_1252</name>
</gene>
<dbReference type="EC" id="2.3.1.31" evidence="7"/>
<dbReference type="EMBL" id="CP006939">
    <property type="protein sequence ID" value="AHC14653.1"/>
    <property type="molecule type" value="Genomic_DNA"/>
</dbReference>
<evidence type="ECO:0000256" key="2">
    <source>
        <dbReference type="ARBA" id="ARBA00022490"/>
    </source>
</evidence>
<evidence type="ECO:0000256" key="6">
    <source>
        <dbReference type="ARBA" id="ARBA00023315"/>
    </source>
</evidence>
<dbReference type="Pfam" id="PF00561">
    <property type="entry name" value="Abhydrolase_1"/>
    <property type="match status" value="1"/>
</dbReference>
<feature type="domain" description="AB hydrolase-1" evidence="9">
    <location>
        <begin position="53"/>
        <end position="363"/>
    </location>
</feature>
<dbReference type="PATRIC" id="fig|1307761.3.peg.1245"/>
<feature type="active site" evidence="7 8">
    <location>
        <position position="357"/>
    </location>
</feature>
<comment type="similarity">
    <text evidence="7">Belongs to the AB hydrolase superfamily. MetX family.</text>
</comment>
<dbReference type="eggNOG" id="COG2021">
    <property type="taxonomic scope" value="Bacteria"/>
</dbReference>
<keyword evidence="5 7" id="KW-0486">Methionine biosynthesis</keyword>
<evidence type="ECO:0000313" key="10">
    <source>
        <dbReference type="EMBL" id="AHC14653.1"/>
    </source>
</evidence>
<evidence type="ECO:0000256" key="3">
    <source>
        <dbReference type="ARBA" id="ARBA00022605"/>
    </source>
</evidence>
<dbReference type="GO" id="GO:0005737">
    <property type="term" value="C:cytoplasm"/>
    <property type="evidence" value="ECO:0007669"/>
    <property type="project" value="UniProtKB-SubCell"/>
</dbReference>
<accession>V5WFT9</accession>
<dbReference type="InterPro" id="IPR008220">
    <property type="entry name" value="HAT_MetX-like"/>
</dbReference>
<keyword evidence="2 7" id="KW-0963">Cytoplasm</keyword>
<evidence type="ECO:0000259" key="9">
    <source>
        <dbReference type="Pfam" id="PF00561"/>
    </source>
</evidence>
<comment type="subunit">
    <text evidence="1 7">Homodimer.</text>
</comment>
<dbReference type="RefSeq" id="WP_024267577.1">
    <property type="nucleotide sequence ID" value="NC_023035.1"/>
</dbReference>
<feature type="active site" description="Nucleophile" evidence="7 8">
    <location>
        <position position="159"/>
    </location>
</feature>
<name>V5WFT9_9SPIO</name>
<evidence type="ECO:0000313" key="11">
    <source>
        <dbReference type="Proteomes" id="UP000018680"/>
    </source>
</evidence>
<evidence type="ECO:0000256" key="4">
    <source>
        <dbReference type="ARBA" id="ARBA00022679"/>
    </source>
</evidence>
<feature type="binding site" evidence="7">
    <location>
        <position position="229"/>
    </location>
    <ligand>
        <name>substrate</name>
    </ligand>
</feature>
<dbReference type="NCBIfam" id="TIGR01392">
    <property type="entry name" value="homoserO_Ac_trn"/>
    <property type="match status" value="1"/>
</dbReference>
<dbReference type="Proteomes" id="UP000018680">
    <property type="component" value="Chromosome"/>
</dbReference>
<dbReference type="InterPro" id="IPR000073">
    <property type="entry name" value="AB_hydrolase_1"/>
</dbReference>
<dbReference type="HAMAP" id="MF_00296">
    <property type="entry name" value="MetX_acyltransf"/>
    <property type="match status" value="1"/>
</dbReference>
<dbReference type="GO" id="GO:0009086">
    <property type="term" value="P:methionine biosynthetic process"/>
    <property type="evidence" value="ECO:0007669"/>
    <property type="project" value="UniProtKB-UniRule"/>
</dbReference>
<feature type="active site" evidence="7 8">
    <location>
        <position position="324"/>
    </location>
</feature>
<dbReference type="FunFam" id="1.10.1740.110:FF:000001">
    <property type="entry name" value="Homoserine O-acetyltransferase"/>
    <property type="match status" value="1"/>
</dbReference>
<dbReference type="GO" id="GO:0009092">
    <property type="term" value="P:homoserine metabolic process"/>
    <property type="evidence" value="ECO:0007669"/>
    <property type="project" value="TreeGrafter"/>
</dbReference>
<keyword evidence="11" id="KW-1185">Reference proteome</keyword>
<dbReference type="InterPro" id="IPR029058">
    <property type="entry name" value="AB_hydrolase_fold"/>
</dbReference>
<comment type="function">
    <text evidence="7">Transfers an acetyl group from acetyl-CoA to L-homoserine, forming acetyl-L-homoserine.</text>
</comment>
<keyword evidence="6 7" id="KW-0012">Acyltransferase</keyword>
<dbReference type="NCBIfam" id="NF001209">
    <property type="entry name" value="PRK00175.1"/>
    <property type="match status" value="1"/>
</dbReference>
<dbReference type="KEGG" id="slr:L21SP2_1252"/>
<evidence type="ECO:0000256" key="7">
    <source>
        <dbReference type="HAMAP-Rule" id="MF_00296"/>
    </source>
</evidence>
<dbReference type="Gene3D" id="1.10.1740.110">
    <property type="match status" value="1"/>
</dbReference>
<dbReference type="GO" id="GO:0004414">
    <property type="term" value="F:homoserine O-acetyltransferase activity"/>
    <property type="evidence" value="ECO:0007669"/>
    <property type="project" value="UniProtKB-UniRule"/>
</dbReference>
<feature type="binding site" evidence="7">
    <location>
        <position position="358"/>
    </location>
    <ligand>
        <name>substrate</name>
    </ligand>
</feature>
<dbReference type="UniPathway" id="UPA00051">
    <property type="reaction ID" value="UER00074"/>
</dbReference>
<reference evidence="10 11" key="1">
    <citation type="journal article" date="2015" name="Stand. Genomic Sci.">
        <title>Complete genome sequence and description of Salinispira pacifica gen. nov., sp. nov., a novel spirochaete isolated form a hypersaline microbial mat.</title>
        <authorList>
            <person name="Ben Hania W."/>
            <person name="Joseph M."/>
            <person name="Schumann P."/>
            <person name="Bunk B."/>
            <person name="Fiebig A."/>
            <person name="Sproer C."/>
            <person name="Klenk H.P."/>
            <person name="Fardeau M.L."/>
            <person name="Spring S."/>
        </authorList>
    </citation>
    <scope>NUCLEOTIDE SEQUENCE [LARGE SCALE GENOMIC DNA]</scope>
    <source>
        <strain evidence="10 11">L21-RPul-D2</strain>
    </source>
</reference>
<dbReference type="HOGENOM" id="CLU_028760_1_2_12"/>
<protein>
    <recommendedName>
        <fullName evidence="7">Homoserine O-acetyltransferase</fullName>
        <shortName evidence="7">HAT</shortName>
        <ecNumber evidence="7">2.3.1.31</ecNumber>
    </recommendedName>
    <alternativeName>
        <fullName evidence="7">Homoserine transacetylase</fullName>
        <shortName evidence="7">HTA</shortName>
    </alternativeName>
</protein>
<dbReference type="Gene3D" id="3.40.50.1820">
    <property type="entry name" value="alpha/beta hydrolase"/>
    <property type="match status" value="1"/>
</dbReference>
<proteinExistence type="inferred from homology"/>
<dbReference type="SUPFAM" id="SSF53474">
    <property type="entry name" value="alpha/beta-Hydrolases"/>
    <property type="match status" value="1"/>
</dbReference>
<comment type="pathway">
    <text evidence="7">Amino-acid biosynthesis; L-methionine biosynthesis via de novo pathway; O-acetyl-L-homoserine from L-homoserine: step 1/1.</text>
</comment>
<keyword evidence="3 7" id="KW-0028">Amino-acid biosynthesis</keyword>
<dbReference type="PANTHER" id="PTHR32268:SF11">
    <property type="entry name" value="HOMOSERINE O-ACETYLTRANSFERASE"/>
    <property type="match status" value="1"/>
</dbReference>
<organism evidence="10 11">
    <name type="scientific">Salinispira pacifica</name>
    <dbReference type="NCBI Taxonomy" id="1307761"/>
    <lineage>
        <taxon>Bacteria</taxon>
        <taxon>Pseudomonadati</taxon>
        <taxon>Spirochaetota</taxon>
        <taxon>Spirochaetia</taxon>
        <taxon>Spirochaetales</taxon>
        <taxon>Spirochaetaceae</taxon>
        <taxon>Salinispira</taxon>
    </lineage>
</organism>
<dbReference type="PANTHER" id="PTHR32268">
    <property type="entry name" value="HOMOSERINE O-ACETYLTRANSFERASE"/>
    <property type="match status" value="1"/>
</dbReference>
<comment type="caution">
    <text evidence="7">Lacks conserved residue(s) required for the propagation of feature annotation.</text>
</comment>
<dbReference type="AlphaFoldDB" id="V5WFT9"/>
<comment type="subcellular location">
    <subcellularLocation>
        <location evidence="7">Cytoplasm</location>
    </subcellularLocation>
</comment>
<dbReference type="PIRSF" id="PIRSF000443">
    <property type="entry name" value="Homoser_Ac_trans"/>
    <property type="match status" value="1"/>
</dbReference>
<evidence type="ECO:0000256" key="8">
    <source>
        <dbReference type="PIRSR" id="PIRSR000443-1"/>
    </source>
</evidence>
<dbReference type="OrthoDB" id="9800754at2"/>
<evidence type="ECO:0000256" key="5">
    <source>
        <dbReference type="ARBA" id="ARBA00023167"/>
    </source>
</evidence>
<sequence>MTEGAELPGIGLVRQHDLYIDDKNALTLESGVAFGPLNIRYECYGTLNADKSNAVLIVHAFSGDAHAAGYHSSDDRKPGWWDSMIGPGKAFDTDRYFIICSNTLGGCTGTSGPGSINPASGEPYALDFPVITIQDMVETQRILIDHLGIDQLLAIAGGSMGGMQVLEWSIRYPERLRTAIVIASTGRLSAQGIAFNAVGRNAIMSDPHWNGGQYYGKDQIPRQGLSIARMVGHITYLSEESMRVKFGRRLQTRDDFNFDFSDQFQVESYLEYQGDQFVERFDANSYIYLSKAMDYYDFSSRYGTMDSTIDRSTASFLVISYSSDWLFPSYQSKELVYAMMRRGKDVSYTELDSPYGHDAFLLETGRQEIIVSSFLKSAMEGRR</sequence>